<dbReference type="Proteomes" id="UP000364988">
    <property type="component" value="Unassembled WGS sequence"/>
</dbReference>
<dbReference type="Proteomes" id="UP000376505">
    <property type="component" value="Unassembled WGS sequence"/>
</dbReference>
<dbReference type="EMBL" id="AABBHO010000033">
    <property type="protein sequence ID" value="EAG2997790.1"/>
    <property type="molecule type" value="Genomic_DNA"/>
</dbReference>
<dbReference type="Proteomes" id="UP000354255">
    <property type="component" value="Unassembled WGS sequence"/>
</dbReference>
<evidence type="ECO:0000259" key="2">
    <source>
        <dbReference type="Pfam" id="PF01458"/>
    </source>
</evidence>
<evidence type="ECO:0000313" key="37">
    <source>
        <dbReference type="Proteomes" id="UP000337746"/>
    </source>
</evidence>
<evidence type="ECO:0000313" key="55">
    <source>
        <dbReference type="Proteomes" id="UP000489121"/>
    </source>
</evidence>
<dbReference type="Proteomes" id="UP000350032">
    <property type="component" value="Unassembled WGS sequence"/>
</dbReference>
<evidence type="ECO:0000313" key="46">
    <source>
        <dbReference type="Proteomes" id="UP000389283"/>
    </source>
</evidence>
<dbReference type="RefSeq" id="WP_009928064.1">
    <property type="nucleotide sequence ID" value="NC_021824.1"/>
</dbReference>
<evidence type="ECO:0000313" key="23">
    <source>
        <dbReference type="EMBL" id="ECB9513734.1"/>
    </source>
</evidence>
<dbReference type="EMBL" id="AAAJKI010000002">
    <property type="protein sequence ID" value="EAC6547003.1"/>
    <property type="molecule type" value="Genomic_DNA"/>
</dbReference>
<evidence type="ECO:0000313" key="51">
    <source>
        <dbReference type="Proteomes" id="UP000455569"/>
    </source>
</evidence>
<dbReference type="Proteomes" id="UP000549379">
    <property type="component" value="Unassembled WGS sequence"/>
</dbReference>
<dbReference type="EMBL" id="DAAJCS010000007">
    <property type="protein sequence ID" value="HAC0013362.1"/>
    <property type="molecule type" value="Genomic_DNA"/>
</dbReference>
<dbReference type="GO" id="GO:0016226">
    <property type="term" value="P:iron-sulfur cluster assembly"/>
    <property type="evidence" value="ECO:0007669"/>
    <property type="project" value="InterPro"/>
</dbReference>
<evidence type="ECO:0000313" key="29">
    <source>
        <dbReference type="EMBL" id="EDP8514582.1"/>
    </source>
</evidence>
<evidence type="ECO:0000313" key="45">
    <source>
        <dbReference type="Proteomes" id="UP000376505"/>
    </source>
</evidence>
<evidence type="ECO:0000313" key="11">
    <source>
        <dbReference type="EMBL" id="EAD5787158.1"/>
    </source>
</evidence>
<evidence type="ECO:0000313" key="59">
    <source>
        <dbReference type="Proteomes" id="UP000540117"/>
    </source>
</evidence>
<dbReference type="EMBL" id="AAAIXK010000005">
    <property type="protein sequence ID" value="EAC5550718.1"/>
    <property type="molecule type" value="Genomic_DNA"/>
</dbReference>
<dbReference type="KEGG" id="lmok:CQ02_12250"/>
<dbReference type="Proteomes" id="UP000528151">
    <property type="component" value="Unassembled WGS sequence"/>
</dbReference>
<comment type="similarity">
    <text evidence="1">Belongs to the iron-sulfur cluster assembly SufBD family.</text>
</comment>
<evidence type="ECO:0000313" key="8">
    <source>
        <dbReference type="EMBL" id="EAD1186040.1"/>
    </source>
</evidence>
<dbReference type="Proteomes" id="UP000527632">
    <property type="component" value="Unassembled WGS sequence"/>
</dbReference>
<evidence type="ECO:0000313" key="5">
    <source>
        <dbReference type="EMBL" id="EAC5550718.1"/>
    </source>
</evidence>
<evidence type="ECO:0000313" key="39">
    <source>
        <dbReference type="Proteomes" id="UP000344343"/>
    </source>
</evidence>
<evidence type="ECO:0000313" key="32">
    <source>
        <dbReference type="EMBL" id="HAC0275688.1"/>
    </source>
</evidence>
<dbReference type="Proteomes" id="UP000403352">
    <property type="component" value="Unassembled WGS sequence"/>
</dbReference>
<dbReference type="AlphaFoldDB" id="A0A0B8R449"/>
<evidence type="ECO:0000313" key="34">
    <source>
        <dbReference type="EMBL" id="RKA04901.1"/>
    </source>
</evidence>
<dbReference type="Proteomes" id="UP000389283">
    <property type="component" value="Unassembled WGS sequence"/>
</dbReference>
<dbReference type="Proteomes" id="UP000852906">
    <property type="component" value="Unassembled WGS sequence"/>
</dbReference>
<reference evidence="30" key="7">
    <citation type="submission" date="2020-01" db="EMBL/GenBank/DDBJ databases">
        <authorList>
            <consortium name="NCBI Pathogen Detection Project"/>
        </authorList>
    </citation>
    <scope>NUCLEOTIDE SEQUENCE</scope>
    <source>
        <strain evidence="30">CFIAFB20100120</strain>
        <strain evidence="32">CFIAFB20170037</strain>
        <strain evidence="31">CFIAFB20170045</strain>
    </source>
</reference>
<dbReference type="EMBL" id="AAANYR010000006">
    <property type="protein sequence ID" value="EAD5787158.1"/>
    <property type="molecule type" value="Genomic_DNA"/>
</dbReference>
<evidence type="ECO:0000313" key="31">
    <source>
        <dbReference type="EMBL" id="HAC0013362.1"/>
    </source>
</evidence>
<evidence type="ECO:0000313" key="62">
    <source>
        <dbReference type="Proteomes" id="UP000841146"/>
    </source>
</evidence>
<evidence type="ECO:0000313" key="54">
    <source>
        <dbReference type="Proteomes" id="UP000481141"/>
    </source>
</evidence>
<dbReference type="EMBL" id="MJTJ01000002">
    <property type="protein sequence ID" value="OET52985.1"/>
    <property type="molecule type" value="Genomic_DNA"/>
</dbReference>
<dbReference type="EMBL" id="DAAJFY010000006">
    <property type="protein sequence ID" value="HAC0275688.1"/>
    <property type="molecule type" value="Genomic_DNA"/>
</dbReference>
<feature type="domain" description="SUF system FeS cluster assembly SufBD core" evidence="2">
    <location>
        <begin position="174"/>
        <end position="407"/>
    </location>
</feature>
<protein>
    <submittedName>
        <fullName evidence="7">Fe-S cluster assembly protein SufD</fullName>
    </submittedName>
    <submittedName>
        <fullName evidence="34">FeS cluster assembly protein SufB</fullName>
    </submittedName>
</protein>
<evidence type="ECO:0000313" key="28">
    <source>
        <dbReference type="EMBL" id="EDN9836768.1"/>
    </source>
</evidence>
<evidence type="ECO:0000313" key="27">
    <source>
        <dbReference type="EMBL" id="EDN7716092.1"/>
    </source>
</evidence>
<evidence type="ECO:0000313" key="42">
    <source>
        <dbReference type="Proteomes" id="UP000354255"/>
    </source>
</evidence>
<dbReference type="Proteomes" id="UP000481141">
    <property type="component" value="Unassembled WGS sequence"/>
</dbReference>
<dbReference type="EMBL" id="AAAMZD010000007">
    <property type="protein sequence ID" value="EAD3793732.1"/>
    <property type="molecule type" value="Genomic_DNA"/>
</dbReference>
<dbReference type="EMBL" id="QXLS01000009">
    <property type="protein sequence ID" value="RKA04901.1"/>
    <property type="molecule type" value="Genomic_DNA"/>
</dbReference>
<evidence type="ECO:0000313" key="21">
    <source>
        <dbReference type="EMBL" id="EAK9317749.1"/>
    </source>
</evidence>
<dbReference type="Proteomes" id="UP000525850">
    <property type="component" value="Unassembled WGS sequence"/>
</dbReference>
<evidence type="ECO:0000313" key="17">
    <source>
        <dbReference type="EMBL" id="EAG4462524.1"/>
    </source>
</evidence>
<dbReference type="Proteomes" id="UP000841146">
    <property type="component" value="Unassembled WGS sequence"/>
</dbReference>
<evidence type="ECO:0000313" key="10">
    <source>
        <dbReference type="EMBL" id="EAD5773587.1"/>
    </source>
</evidence>
<dbReference type="EMBL" id="AANDSR010000005">
    <property type="protein sequence ID" value="EDN9836768.1"/>
    <property type="molecule type" value="Genomic_DNA"/>
</dbReference>
<dbReference type="Proteomes" id="UP000337746">
    <property type="component" value="Unassembled WGS sequence"/>
</dbReference>
<dbReference type="EMBL" id="AAHZFN010000003">
    <property type="protein sequence ID" value="ECB9472593.1"/>
    <property type="molecule type" value="Genomic_DNA"/>
</dbReference>
<evidence type="ECO:0000313" key="56">
    <source>
        <dbReference type="Proteomes" id="UP000525850"/>
    </source>
</evidence>
<name>A0A0B8R449_LISMN</name>
<dbReference type="EMBL" id="AAHZFY010000016">
    <property type="protein sequence ID" value="ECB9513734.1"/>
    <property type="molecule type" value="Genomic_DNA"/>
</dbReference>
<evidence type="ECO:0000313" key="12">
    <source>
        <dbReference type="EMBL" id="EAG2088018.1"/>
    </source>
</evidence>
<dbReference type="EMBL" id="AANCRK010000007">
    <property type="protein sequence ID" value="EDN7716092.1"/>
    <property type="molecule type" value="Genomic_DNA"/>
</dbReference>
<dbReference type="EMBL" id="AABAWE010000006">
    <property type="protein sequence ID" value="EAG2088018.1"/>
    <property type="molecule type" value="Genomic_DNA"/>
</dbReference>
<dbReference type="PANTHER" id="PTHR30508">
    <property type="entry name" value="FES CLUSTER ASSEMBLY PROTEIN SUF"/>
    <property type="match status" value="1"/>
</dbReference>
<dbReference type="EMBL" id="AABBZO010000010">
    <property type="protein sequence ID" value="EAG4462524.1"/>
    <property type="molecule type" value="Genomic_DNA"/>
</dbReference>
<reference evidence="38 42" key="5">
    <citation type="submission" date="2018-06" db="EMBL/GenBank/DDBJ databases">
        <authorList>
            <consortium name="PulseNet: The National Subtyping Network for Foodborne Disease Surveillance"/>
            <person name="Tarr C.L."/>
            <person name="Trees E."/>
            <person name="Katz L.S."/>
            <person name="Carleton-Romer H.A."/>
            <person name="Stroika S."/>
            <person name="Kucerova Z."/>
            <person name="Roache K.F."/>
            <person name="Sabol A.L."/>
            <person name="Besser J."/>
            <person name="Gerner-Smidt P."/>
        </authorList>
    </citation>
    <scope>NUCLEOTIDE SEQUENCE [LARGE SCALE GENOMIC DNA]</scope>
    <source>
        <strain evidence="4 38">2015L-6227</strain>
        <strain evidence="7 42">PNUSAL000910</strain>
        <strain evidence="20 41">PNUSAL004402</strain>
        <strain evidence="26 55">PNUSAL005692</strain>
    </source>
</reference>
<sequence length="433" mass="48062">MAENMTIKDDFIHAFSSNANEPDWFLDIRRNAFKAYGELDLPFVDKTKITRWNFTKFETFIPFKEGVTNETLPEKVANLVDLDNKEANFYVQMDERPARLQLQQELVDQGVIFTDIISAVKNHPELVKKYFMKDAVQVNEHKLTAFHAALVNGGIFLYVPKNVEVKAPIQAVFVQDKAESPLVNHVLLVADDNSSVTYVENYVTVDNAPKGIVSIVEEVIAEKNARITFGGVDNLASDVTTYVNRRGHIGTDSQIEWALGLMNDGDTINENVTNLMGDGSSADVKTVTVGRGKQTQNVTTRVTHYGKASNGTILSHGVMKERATTIFNGIGHIKHGASKSDAQQESRVLMLSPEARGDANPILLIDENDVVAGHAASVGRVDPLQLFYLMSRGISQKEAERLVIHGFLDPVVRQLPIESVKTMLREVIEGKVR</sequence>
<dbReference type="Pfam" id="PF01458">
    <property type="entry name" value="SUFBD_core"/>
    <property type="match status" value="1"/>
</dbReference>
<evidence type="ECO:0000313" key="4">
    <source>
        <dbReference type="EMBL" id="EAC4553512.1"/>
    </source>
</evidence>
<proteinExistence type="inferred from homology"/>
<dbReference type="Proteomes" id="UP000566721">
    <property type="component" value="Unassembled WGS sequence"/>
</dbReference>
<evidence type="ECO:0000313" key="40">
    <source>
        <dbReference type="Proteomes" id="UP000345329"/>
    </source>
</evidence>
<dbReference type="InterPro" id="IPR000825">
    <property type="entry name" value="SUF_FeS_clus_asmbl_SufBD_core"/>
</dbReference>
<dbReference type="EMBL" id="AABGUK010000005">
    <property type="protein sequence ID" value="EAH4242827.1"/>
    <property type="molecule type" value="Genomic_DNA"/>
</dbReference>
<accession>A0A0B8R449</accession>
<dbReference type="PANTHER" id="PTHR30508:SF1">
    <property type="entry name" value="UPF0051 PROTEIN ABCI8, CHLOROPLASTIC-RELATED"/>
    <property type="match status" value="1"/>
</dbReference>
<dbReference type="EMBL" id="AABCVX010000007">
    <property type="protein sequence ID" value="EAG6170327.1"/>
    <property type="molecule type" value="Genomic_DNA"/>
</dbReference>
<evidence type="ECO:0000313" key="33">
    <source>
        <dbReference type="EMBL" id="OET52985.1"/>
    </source>
</evidence>
<gene>
    <name evidence="7" type="primary">sufD</name>
    <name evidence="34" type="synonym">sufb_1</name>
    <name evidence="4" type="ORF">ABZ57_13530</name>
    <name evidence="33" type="ORF">AJL21_00365</name>
    <name evidence="5" type="ORF">ARY78_09780</name>
    <name evidence="14" type="ORF">B1N52_12305</name>
    <name evidence="13" type="ORF">B1S26_13345</name>
    <name evidence="15" type="ORF">B5K54_10905</name>
    <name evidence="12" type="ORF">BCZ21_12165</name>
    <name evidence="17" type="ORF">CA369_09520</name>
    <name evidence="16" type="ORF">CAV64_12680</name>
    <name evidence="20" type="ORF">D7104_09800</name>
    <name evidence="18" type="ORF">DCT16_13180</name>
    <name evidence="6" type="ORF">DU018_01355</name>
    <name evidence="34" type="ORF">DYZ80_02938</name>
    <name evidence="19" type="ORF">E5F58_12600</name>
    <name evidence="11" type="ORF">EX365_11375</name>
    <name evidence="10" type="ORF">EXZ73_04695</name>
    <name evidence="25" type="ORF">F6436_08130</name>
    <name evidence="26" type="ORF">F6515_09155</name>
    <name evidence="21" type="ORF">FA835_11590</name>
    <name evidence="23" type="ORF">FLQ97_08295</name>
    <name evidence="22" type="ORF">FLR03_02735</name>
    <name evidence="24" type="ORF">FNX40_12670</name>
    <name evidence="29" type="ORF">G3O21_002009</name>
    <name evidence="28" type="ORF">GJW51_08800</name>
    <name evidence="27" type="ORF">GQG13_13290</name>
    <name evidence="30" type="ORF">GYS09_09615</name>
    <name evidence="31" type="ORF">GYX23_10150</name>
    <name evidence="32" type="ORF">GYY14_09930</name>
    <name evidence="7" type="ORF">KV70_10645</name>
    <name evidence="8" type="ORF">QD52_13210</name>
    <name evidence="9" type="ORF">UI29_13300</name>
</gene>
<dbReference type="Proteomes" id="UP000365297">
    <property type="component" value="Unassembled WGS sequence"/>
</dbReference>
<dbReference type="EMBL" id="AACJYH010000007">
    <property type="protein sequence ID" value="EAK8897986.1"/>
    <property type="molecule type" value="Genomic_DNA"/>
</dbReference>
<evidence type="ECO:0000313" key="44">
    <source>
        <dbReference type="Proteomes" id="UP000365297"/>
    </source>
</evidence>
<evidence type="ECO:0000313" key="61">
    <source>
        <dbReference type="Proteomes" id="UP000566721"/>
    </source>
</evidence>
<dbReference type="Proteomes" id="UP000344343">
    <property type="component" value="Unassembled WGS sequence"/>
</dbReference>
<evidence type="ECO:0000313" key="24">
    <source>
        <dbReference type="EMBL" id="ECC1557656.1"/>
    </source>
</evidence>
<dbReference type="EMBL" id="AALEDS010000006">
    <property type="protein sequence ID" value="ECY6544294.1"/>
    <property type="molecule type" value="Genomic_DNA"/>
</dbReference>
<evidence type="ECO:0000313" key="22">
    <source>
        <dbReference type="EMBL" id="ECB9472593.1"/>
    </source>
</evidence>
<evidence type="ECO:0000313" key="50">
    <source>
        <dbReference type="Proteomes" id="UP000423131"/>
    </source>
</evidence>
<evidence type="ECO:0000313" key="57">
    <source>
        <dbReference type="Proteomes" id="UP000527632"/>
    </source>
</evidence>
<reference evidence="33 64" key="1">
    <citation type="submission" date="2016-09" db="EMBL/GenBank/DDBJ databases">
        <title>100K Listeria isolates.</title>
        <authorList>
            <person name="Chen P."/>
            <person name="Weimer B.C."/>
            <person name="Kong N."/>
            <person name="Huang B."/>
        </authorList>
    </citation>
    <scope>NUCLEOTIDE SEQUENCE [LARGE SCALE GENOMIC DNA]</scope>
    <source>
        <strain evidence="33 64">BCW_2383</strain>
    </source>
</reference>
<organism evidence="7 42">
    <name type="scientific">Listeria monocytogenes</name>
    <dbReference type="NCBI Taxonomy" id="1639"/>
    <lineage>
        <taxon>Bacteria</taxon>
        <taxon>Bacillati</taxon>
        <taxon>Bacillota</taxon>
        <taxon>Bacilli</taxon>
        <taxon>Bacillales</taxon>
        <taxon>Listeriaceae</taxon>
        <taxon>Listeria</taxon>
    </lineage>
</organism>
<dbReference type="Proteomes" id="UP000455569">
    <property type="component" value="Unassembled WGS sequence"/>
</dbReference>
<evidence type="ECO:0000313" key="18">
    <source>
        <dbReference type="EMBL" id="EAG6170327.1"/>
    </source>
</evidence>
<dbReference type="EMBL" id="AABAYG010000006">
    <property type="protein sequence ID" value="EAG2246390.1"/>
    <property type="molecule type" value="Genomic_DNA"/>
</dbReference>
<dbReference type="EMBL" id="DAAIJL010000008">
    <property type="protein sequence ID" value="HAB8557549.1"/>
    <property type="molecule type" value="Genomic_DNA"/>
</dbReference>
<reference evidence="34 35" key="2">
    <citation type="journal article" date="2018" name="BMC Genomics">
        <title>Genes significantly associated with lineage II food isolates of Listeria monocytogenes.</title>
        <authorList>
            <person name="Pirone-Davies C."/>
            <person name="Chen Y."/>
            <person name="Pightling A."/>
            <person name="Ryan G."/>
            <person name="Wang Y."/>
            <person name="Yao K."/>
            <person name="Hoffmann M."/>
            <person name="Allard M.W."/>
        </authorList>
    </citation>
    <scope>NUCLEOTIDE SEQUENCE [LARGE SCALE GENOMIC DNA]</scope>
    <source>
        <strain evidence="34 35">PNUSAL000550</strain>
    </source>
</reference>
<dbReference type="EMBL" id="AAAIKW010000012">
    <property type="protein sequence ID" value="EAC4553512.1"/>
    <property type="molecule type" value="Genomic_DNA"/>
</dbReference>
<dbReference type="EMBL" id="AAALRN010000007">
    <property type="protein sequence ID" value="EAD1186040.1"/>
    <property type="molecule type" value="Genomic_DNA"/>
</dbReference>
<evidence type="ECO:0000313" key="30">
    <source>
        <dbReference type="EMBL" id="HAB8557549.1"/>
    </source>
</evidence>
<evidence type="ECO:0000313" key="52">
    <source>
        <dbReference type="Proteomes" id="UP000467347"/>
    </source>
</evidence>
<dbReference type="Proteomes" id="UP000540117">
    <property type="component" value="Unassembled WGS sequence"/>
</dbReference>
<evidence type="ECO:0000313" key="26">
    <source>
        <dbReference type="EMBL" id="ECY9783163.1"/>
    </source>
</evidence>
<dbReference type="Proteomes" id="UP000331186">
    <property type="component" value="Unassembled WGS sequence"/>
</dbReference>
<dbReference type="InterPro" id="IPR037284">
    <property type="entry name" value="SUF_FeS_clus_asmbl_SufBD_sf"/>
</dbReference>
<dbReference type="InterPro" id="IPR045595">
    <property type="entry name" value="SufBD_N"/>
</dbReference>
<dbReference type="Proteomes" id="UP000489121">
    <property type="component" value="Unassembled WGS sequence"/>
</dbReference>
<dbReference type="EMBL" id="AAIAJJ010000006">
    <property type="protein sequence ID" value="ECC1557656.1"/>
    <property type="molecule type" value="Genomic_DNA"/>
</dbReference>
<dbReference type="EMBL" id="AABBAW010000007">
    <property type="protein sequence ID" value="EAG2515946.1"/>
    <property type="molecule type" value="Genomic_DNA"/>
</dbReference>
<dbReference type="SUPFAM" id="SSF101960">
    <property type="entry name" value="Stabilizer of iron transporter SufD"/>
    <property type="match status" value="1"/>
</dbReference>
<evidence type="ECO:0000313" key="38">
    <source>
        <dbReference type="Proteomes" id="UP000339309"/>
    </source>
</evidence>
<evidence type="ECO:0000313" key="48">
    <source>
        <dbReference type="Proteomes" id="UP000403352"/>
    </source>
</evidence>
<reference evidence="62 63" key="3">
    <citation type="journal article" date="2018" name="Genome Biol.">
        <title>SKESA: strategic k-mer extension for scrupulous assemblies.</title>
        <authorList>
            <person name="Souvorov A."/>
            <person name="Agarwala R."/>
            <person name="Lipman D.J."/>
        </authorList>
    </citation>
    <scope>NUCLEOTIDE SEQUENCE [LARGE SCALE GENOMIC DNA]</scope>
    <source>
        <strain evidence="30 63">CFIAFB20100120</strain>
        <strain evidence="32">CFIAFB20170037</strain>
        <strain evidence="31 62">CFIAFB20170045</strain>
    </source>
</reference>
<dbReference type="Proteomes" id="UP000410967">
    <property type="component" value="Unassembled WGS sequence"/>
</dbReference>
<evidence type="ECO:0000313" key="9">
    <source>
        <dbReference type="EMBL" id="EAD3793732.1"/>
    </source>
</evidence>
<dbReference type="InterPro" id="IPR055346">
    <property type="entry name" value="Fe-S_cluster_assembly_SufBD"/>
</dbReference>
<evidence type="ECO:0000313" key="14">
    <source>
        <dbReference type="EMBL" id="EAG2515946.1"/>
    </source>
</evidence>
<dbReference type="Proteomes" id="UP000339309">
    <property type="component" value="Unassembled WGS sequence"/>
</dbReference>
<evidence type="ECO:0000313" key="43">
    <source>
        <dbReference type="Proteomes" id="UP000364988"/>
    </source>
</evidence>
<evidence type="ECO:0000313" key="58">
    <source>
        <dbReference type="Proteomes" id="UP000528151"/>
    </source>
</evidence>
<evidence type="ECO:0000313" key="25">
    <source>
        <dbReference type="EMBL" id="ECY6544294.1"/>
    </source>
</evidence>
<evidence type="ECO:0000313" key="20">
    <source>
        <dbReference type="EMBL" id="EAK8897986.1"/>
    </source>
</evidence>
<dbReference type="EMBL" id="AANPAU010000007">
    <property type="protein sequence ID" value="EDP8514582.1"/>
    <property type="molecule type" value="Genomic_DNA"/>
</dbReference>
<evidence type="ECO:0000259" key="3">
    <source>
        <dbReference type="Pfam" id="PF19295"/>
    </source>
</evidence>
<evidence type="ECO:0000313" key="7">
    <source>
        <dbReference type="EMBL" id="EAC9040666.1"/>
    </source>
</evidence>
<evidence type="ECO:0000313" key="13">
    <source>
        <dbReference type="EMBL" id="EAG2246390.1"/>
    </source>
</evidence>
<evidence type="ECO:0000256" key="1">
    <source>
        <dbReference type="ARBA" id="ARBA00043967"/>
    </source>
</evidence>
<evidence type="ECO:0000313" key="41">
    <source>
        <dbReference type="Proteomes" id="UP000350032"/>
    </source>
</evidence>
<dbReference type="Proteomes" id="UP000844415">
    <property type="component" value="Unassembled WGS sequence"/>
</dbReference>
<evidence type="ECO:0000313" key="53">
    <source>
        <dbReference type="Proteomes" id="UP000478704"/>
    </source>
</evidence>
<dbReference type="Proteomes" id="UP000398321">
    <property type="component" value="Unassembled WGS sequence"/>
</dbReference>
<dbReference type="Proteomes" id="UP000842809">
    <property type="component" value="Unassembled WGS sequence"/>
</dbReference>
<dbReference type="EMBL" id="AALGDA010000026">
    <property type="protein sequence ID" value="ECY9783163.1"/>
    <property type="molecule type" value="Genomic_DNA"/>
</dbReference>
<evidence type="ECO:0000313" key="64">
    <source>
        <dbReference type="Proteomes" id="UP000852906"/>
    </source>
</evidence>
<evidence type="ECO:0000313" key="36">
    <source>
        <dbReference type="Proteomes" id="UP000331186"/>
    </source>
</evidence>
<evidence type="ECO:0000313" key="47">
    <source>
        <dbReference type="Proteomes" id="UP000398321"/>
    </source>
</evidence>
<dbReference type="EMBL" id="AAANYN010000005">
    <property type="protein sequence ID" value="EAD5773587.1"/>
    <property type="molecule type" value="Genomic_DNA"/>
</dbReference>
<evidence type="ECO:0000313" key="63">
    <source>
        <dbReference type="Proteomes" id="UP000844415"/>
    </source>
</evidence>
<evidence type="ECO:0000313" key="49">
    <source>
        <dbReference type="Proteomes" id="UP000410967"/>
    </source>
</evidence>
<evidence type="ECO:0000313" key="16">
    <source>
        <dbReference type="EMBL" id="EAG4332098.1"/>
    </source>
</evidence>
<feature type="domain" description="SUF system FeS cluster assembly SufBD N-terminal" evidence="3">
    <location>
        <begin position="26"/>
        <end position="170"/>
    </location>
</feature>
<dbReference type="EMBL" id="AABBYJ010000008">
    <property type="protein sequence ID" value="EAG4332098.1"/>
    <property type="molecule type" value="Genomic_DNA"/>
</dbReference>
<dbReference type="EMBL" id="AAAKQF010000007">
    <property type="protein sequence ID" value="EAC9040666.1"/>
    <property type="molecule type" value="Genomic_DNA"/>
</dbReference>
<evidence type="ECO:0000313" key="15">
    <source>
        <dbReference type="EMBL" id="EAG2997790.1"/>
    </source>
</evidence>
<dbReference type="Proteomes" id="UP000272537">
    <property type="component" value="Unassembled WGS sequence"/>
</dbReference>
<dbReference type="Pfam" id="PF19295">
    <property type="entry name" value="SufBD_N"/>
    <property type="match status" value="1"/>
</dbReference>
<evidence type="ECO:0000313" key="60">
    <source>
        <dbReference type="Proteomes" id="UP000549379"/>
    </source>
</evidence>
<reference evidence="37 40" key="4">
    <citation type="submission" date="2018-06" db="EMBL/GenBank/DDBJ databases">
        <authorList>
            <consortium name="GenomeTrakr: Next Generation Sequencing Network for Food Pathogen Tracability"/>
        </authorList>
    </citation>
    <scope>NUCLEOTIDE SEQUENCE [LARGE SCALE GENOMIC DNA]</scope>
    <source>
        <strain evidence="15 60">10B02965A-1</strain>
        <strain evidence="17 58">CFSAN063727</strain>
        <strain evidence="27 51">CFSAN102901</strain>
        <strain evidence="5 44">FDA00007096</strain>
        <strain evidence="8 48">FDA00008584</strain>
        <strain evidence="13">FDA00011243</strain>
        <strain evidence="6 36">FDA00013332</strain>
        <strain evidence="11 39">FDA00013853</strain>
        <strain evidence="22 50">FDA00014336</strain>
        <strain evidence="24 46">FDA00014370</strain>
        <strain evidence="23 47">FDA00014392</strain>
        <strain evidence="29">FDA00015054</strain>
        <strain evidence="16 59">FDA1005580-S054-001</strain>
        <strain evidence="53">FDA1090798-S029-001</strain>
        <strain evidence="54">FDA956581-098-004</strain>
        <strain evidence="14 56">FDA960927-006-004</strain>
        <strain evidence="18 61">FLAG-38921</strain>
        <strain evidence="12 37">FLAG-54356</strain>
        <strain evidence="10 45">FSIS31901579</strain>
        <strain evidence="19 57">LS1344</strain>
        <strain evidence="28 52">OSF101448</strain>
        <strain evidence="9 40">VA-WGS-00405</strain>
    </source>
</reference>
<evidence type="ECO:0000313" key="6">
    <source>
        <dbReference type="EMBL" id="EAC6547003.1"/>
    </source>
</evidence>
<dbReference type="Proteomes" id="UP000423131">
    <property type="component" value="Unassembled WGS sequence"/>
</dbReference>
<reference evidence="25 43" key="6">
    <citation type="submission" date="2019-09" db="EMBL/GenBank/DDBJ databases">
        <authorList>
            <consortium name="GenomeTrakr network: Whole genome sequencing for foodborne pathogen traceback"/>
        </authorList>
    </citation>
    <scope>NUCLEOTIDE SEQUENCE [LARGE SCALE GENOMIC DNA]</scope>
    <source>
        <strain evidence="25 43">FLAG-55987</strain>
        <strain evidence="21 49">PHLUSALM00088</strain>
    </source>
</reference>
<comment type="caution">
    <text evidence="7">The sequence shown here is derived from an EMBL/GenBank/DDBJ whole genome shotgun (WGS) entry which is preliminary data.</text>
</comment>
<dbReference type="Proteomes" id="UP000478704">
    <property type="component" value="Unassembled WGS sequence"/>
</dbReference>
<dbReference type="Proteomes" id="UP000467347">
    <property type="component" value="Unassembled WGS sequence"/>
</dbReference>
<dbReference type="EMBL" id="AACKDQ010000028">
    <property type="protein sequence ID" value="EAK9317749.1"/>
    <property type="molecule type" value="Genomic_DNA"/>
</dbReference>
<dbReference type="Proteomes" id="UP000345329">
    <property type="component" value="Unassembled WGS sequence"/>
</dbReference>
<evidence type="ECO:0000313" key="35">
    <source>
        <dbReference type="Proteomes" id="UP000272537"/>
    </source>
</evidence>
<dbReference type="InterPro" id="IPR011542">
    <property type="entry name" value="SUF_FeS_clus_asmbl_SufD"/>
</dbReference>
<evidence type="ECO:0000313" key="19">
    <source>
        <dbReference type="EMBL" id="EAH4242827.1"/>
    </source>
</evidence>
<dbReference type="NCBIfam" id="TIGR01981">
    <property type="entry name" value="sufD"/>
    <property type="match status" value="1"/>
</dbReference>